<feature type="domain" description="Coenzyme PQQ synthesis protein F-like C-terminal lobe" evidence="18">
    <location>
        <begin position="784"/>
        <end position="882"/>
    </location>
</feature>
<dbReference type="InterPro" id="IPR032632">
    <property type="entry name" value="Peptidase_M16_M"/>
</dbReference>
<accession>A0ABS9D9M1</accession>
<dbReference type="Proteomes" id="UP001521137">
    <property type="component" value="Unassembled WGS sequence"/>
</dbReference>
<keyword evidence="7" id="KW-0479">Metal-binding</keyword>
<evidence type="ECO:0000256" key="2">
    <source>
        <dbReference type="ARBA" id="ARBA00002184"/>
    </source>
</evidence>
<evidence type="ECO:0000259" key="16">
    <source>
        <dbReference type="Pfam" id="PF05193"/>
    </source>
</evidence>
<feature type="domain" description="Peptidase M16 N-terminal" evidence="15">
    <location>
        <begin position="64"/>
        <end position="180"/>
    </location>
</feature>
<dbReference type="InterPro" id="IPR054734">
    <property type="entry name" value="PqqF-like_C_4"/>
</dbReference>
<evidence type="ECO:0000256" key="11">
    <source>
        <dbReference type="ARBA" id="ARBA00029597"/>
    </source>
</evidence>
<dbReference type="PANTHER" id="PTHR43690:SF18">
    <property type="entry name" value="INSULIN-DEGRADING ENZYME-RELATED"/>
    <property type="match status" value="1"/>
</dbReference>
<dbReference type="InterPro" id="IPR050626">
    <property type="entry name" value="Peptidase_M16"/>
</dbReference>
<evidence type="ECO:0000313" key="20">
    <source>
        <dbReference type="Proteomes" id="UP001521137"/>
    </source>
</evidence>
<dbReference type="SUPFAM" id="SSF63411">
    <property type="entry name" value="LuxS/MPP-like metallohydrolase"/>
    <property type="match status" value="4"/>
</dbReference>
<evidence type="ECO:0000256" key="1">
    <source>
        <dbReference type="ARBA" id="ARBA00001947"/>
    </source>
</evidence>
<feature type="domain" description="Peptidase M16 C-terminal" evidence="16">
    <location>
        <begin position="225"/>
        <end position="404"/>
    </location>
</feature>
<evidence type="ECO:0000256" key="8">
    <source>
        <dbReference type="ARBA" id="ARBA00022801"/>
    </source>
</evidence>
<dbReference type="Pfam" id="PF00675">
    <property type="entry name" value="Peptidase_M16"/>
    <property type="match status" value="1"/>
</dbReference>
<keyword evidence="6" id="KW-0645">Protease</keyword>
<dbReference type="InterPro" id="IPR011249">
    <property type="entry name" value="Metalloenz_LuxS/M16"/>
</dbReference>
<evidence type="ECO:0000256" key="5">
    <source>
        <dbReference type="ARBA" id="ARBA00017565"/>
    </source>
</evidence>
<dbReference type="PROSITE" id="PS00143">
    <property type="entry name" value="INSULINASE"/>
    <property type="match status" value="1"/>
</dbReference>
<dbReference type="PANTHER" id="PTHR43690">
    <property type="entry name" value="NARDILYSIN"/>
    <property type="match status" value="1"/>
</dbReference>
<evidence type="ECO:0000256" key="12">
    <source>
        <dbReference type="ARBA" id="ARBA00031184"/>
    </source>
</evidence>
<dbReference type="EMBL" id="JAKGAS010000010">
    <property type="protein sequence ID" value="MCF2949666.1"/>
    <property type="molecule type" value="Genomic_DNA"/>
</dbReference>
<keyword evidence="20" id="KW-1185">Reference proteome</keyword>
<dbReference type="RefSeq" id="WP_235313770.1">
    <property type="nucleotide sequence ID" value="NZ_JAKGAS010000010.1"/>
</dbReference>
<keyword evidence="10" id="KW-0482">Metalloprotease</keyword>
<protein>
    <recommendedName>
        <fullName evidence="5">Protease 3</fullName>
        <ecNumber evidence="4">3.4.24.55</ecNumber>
    </recommendedName>
    <alternativeName>
        <fullName evidence="13">Pitrilysin</fullName>
    </alternativeName>
    <alternativeName>
        <fullName evidence="12">Protease III</fullName>
    </alternativeName>
    <alternativeName>
        <fullName evidence="11">Protease pi</fullName>
    </alternativeName>
</protein>
<evidence type="ECO:0000256" key="10">
    <source>
        <dbReference type="ARBA" id="ARBA00023049"/>
    </source>
</evidence>
<feature type="domain" description="Peptidase M16 middle/third" evidence="17">
    <location>
        <begin position="408"/>
        <end position="683"/>
    </location>
</feature>
<evidence type="ECO:0000259" key="18">
    <source>
        <dbReference type="Pfam" id="PF22456"/>
    </source>
</evidence>
<organism evidence="19 20">
    <name type="scientific">Paraglaciecola algarum</name>
    <dbReference type="NCBI Taxonomy" id="3050085"/>
    <lineage>
        <taxon>Bacteria</taxon>
        <taxon>Pseudomonadati</taxon>
        <taxon>Pseudomonadota</taxon>
        <taxon>Gammaproteobacteria</taxon>
        <taxon>Alteromonadales</taxon>
        <taxon>Alteromonadaceae</taxon>
        <taxon>Paraglaciecola</taxon>
    </lineage>
</organism>
<comment type="function">
    <text evidence="2">Endopeptidase that degrades small peptides of less than 7 kDa, such as glucagon and insulin.</text>
</comment>
<gene>
    <name evidence="19" type="ORF">L0668_16225</name>
</gene>
<keyword evidence="9" id="KW-0862">Zinc</keyword>
<dbReference type="EC" id="3.4.24.55" evidence="4"/>
<comment type="caution">
    <text evidence="19">The sequence shown here is derived from an EMBL/GenBank/DDBJ whole genome shotgun (WGS) entry which is preliminary data.</text>
</comment>
<evidence type="ECO:0000256" key="9">
    <source>
        <dbReference type="ARBA" id="ARBA00022833"/>
    </source>
</evidence>
<evidence type="ECO:0000259" key="17">
    <source>
        <dbReference type="Pfam" id="PF16187"/>
    </source>
</evidence>
<dbReference type="PROSITE" id="PS51257">
    <property type="entry name" value="PROKAR_LIPOPROTEIN"/>
    <property type="match status" value="1"/>
</dbReference>
<evidence type="ECO:0000256" key="4">
    <source>
        <dbReference type="ARBA" id="ARBA00012449"/>
    </source>
</evidence>
<evidence type="ECO:0000256" key="3">
    <source>
        <dbReference type="ARBA" id="ARBA00007261"/>
    </source>
</evidence>
<evidence type="ECO:0000259" key="15">
    <source>
        <dbReference type="Pfam" id="PF00675"/>
    </source>
</evidence>
<keyword evidence="8" id="KW-0378">Hydrolase</keyword>
<dbReference type="Pfam" id="PF05193">
    <property type="entry name" value="Peptidase_M16_C"/>
    <property type="match status" value="1"/>
</dbReference>
<dbReference type="Pfam" id="PF22456">
    <property type="entry name" value="PqqF-like_C_4"/>
    <property type="match status" value="1"/>
</dbReference>
<name>A0ABS9D9M1_9ALTE</name>
<comment type="similarity">
    <text evidence="3 14">Belongs to the peptidase M16 family.</text>
</comment>
<evidence type="ECO:0000256" key="6">
    <source>
        <dbReference type="ARBA" id="ARBA00022670"/>
    </source>
</evidence>
<sequence length="966" mass="109991">MGLFNPRRISYLVFVISFTIFSGCQSQKFQLVSDQPLAKSSIVKSPNDKREYASITLPNQLELVLVSDPTIEKSAAAISVGAGSYQEPKGFGGLAHYLEHMLFMGTKTFPEVNGYGDFVSRNGGTQNAYTDLEHTNYLVAVNNNAFDEALARFSGFFYEASLDENYADKERNAVHSEWTMKSPNDWVILQQLNGLTLNPAHPVSQFNWGNLESLTDKKDKTLHAALEEFYQKYYSANLMKGALVSHLSIAEMKLLAYKHFAHIPNKNIPRPTQVKPAAKPEHLNKIVHYLPQTDMKQIQLKFVIDNNVDQFAVKPNGYVNYLLANEMPGTLASELRNAGLSEAVYADYDADLYGNTGDLTLYIDLTEEGLNNRDKVMAAALKYLALLREEGVNQKYFKEIQQSLQNEFRFQEQISDFDYAMQIAADLQTGTAEYVLSRPYEYQRFNPQVIQQVLDQLTLENARVFYIDKEQKTNKSMQFFLGQYAVTEISVKHKQKWVELSKEFNLQLPRENGLMPSKFDLVPAVYTAKPTQIIQQPGYSSHLAHSALFQKPKGRIKIELNTEVAKKSAKNHVLASILSSILNQQITELQSEAMTAGMNLQINTDKGLSIGISGFSHQQTELLDRTLDLIKHLTIGQSELLNSIASFESELHSRKKNILLNQLFPKFRQVLNLDNYSDKALLAEVTAITVDELIDYKDQILKRAYLQVFSFGNYTEEQAKIFGDLVLKVLPEDRQFSEIYLSPELNVAAGDIFSWQEDVSMDDIAMVDTYMKALNIKDLAAAQLLNEIINPALFNQIRTEEQLAYSVGFFSQRIKEQLLLGYYIQSPAKGLAEVQERIKSFRQSFLDKLKILPKLGFEDYKTSLLNTLKQPAKNLAEEQGQYLADWRLQNWLFDSKEQLIQQVELVSIEQVIDLYQQIEKNQRFGRLLVQLRGNKFIDEPFIQPDGVTIIQDIESFHAAQNNKKSN</sequence>
<dbReference type="InterPro" id="IPR007863">
    <property type="entry name" value="Peptidase_M16_C"/>
</dbReference>
<proteinExistence type="inferred from homology"/>
<dbReference type="InterPro" id="IPR011765">
    <property type="entry name" value="Pept_M16_N"/>
</dbReference>
<dbReference type="InterPro" id="IPR001431">
    <property type="entry name" value="Pept_M16_Zn_BS"/>
</dbReference>
<dbReference type="Pfam" id="PF16187">
    <property type="entry name" value="Peptidase_M16_M"/>
    <property type="match status" value="1"/>
</dbReference>
<reference evidence="19 20" key="1">
    <citation type="submission" date="2022-01" db="EMBL/GenBank/DDBJ databases">
        <title>Paraglaciecola sp. G1-23.</title>
        <authorList>
            <person name="Jin M.S."/>
            <person name="Han D.M."/>
            <person name="Kim H.M."/>
            <person name="Jeon C.O."/>
        </authorList>
    </citation>
    <scope>NUCLEOTIDE SEQUENCE [LARGE SCALE GENOMIC DNA]</scope>
    <source>
        <strain evidence="19 20">G1-23</strain>
    </source>
</reference>
<evidence type="ECO:0000313" key="19">
    <source>
        <dbReference type="EMBL" id="MCF2949666.1"/>
    </source>
</evidence>
<evidence type="ECO:0000256" key="14">
    <source>
        <dbReference type="RuleBase" id="RU004447"/>
    </source>
</evidence>
<evidence type="ECO:0000256" key="7">
    <source>
        <dbReference type="ARBA" id="ARBA00022723"/>
    </source>
</evidence>
<dbReference type="Gene3D" id="3.30.830.10">
    <property type="entry name" value="Metalloenzyme, LuxS/M16 peptidase-like"/>
    <property type="match status" value="4"/>
</dbReference>
<evidence type="ECO:0000256" key="13">
    <source>
        <dbReference type="ARBA" id="ARBA00033450"/>
    </source>
</evidence>
<comment type="cofactor">
    <cofactor evidence="1">
        <name>Zn(2+)</name>
        <dbReference type="ChEBI" id="CHEBI:29105"/>
    </cofactor>
</comment>